<dbReference type="InterPro" id="IPR045792">
    <property type="entry name" value="DUF6036"/>
</dbReference>
<dbReference type="GeneID" id="24877699"/>
<protein>
    <recommendedName>
        <fullName evidence="1">DUF6036 domain-containing protein</fullName>
    </recommendedName>
</protein>
<dbReference type="RefSeq" id="WP_011034875.1">
    <property type="nucleotide sequence ID" value="NZ_CP009512.1"/>
</dbReference>
<evidence type="ECO:0000259" key="1">
    <source>
        <dbReference type="Pfam" id="PF19502"/>
    </source>
</evidence>
<reference evidence="2 3" key="1">
    <citation type="submission" date="2014-07" db="EMBL/GenBank/DDBJ databases">
        <title>Methanogenic archaea and the global carbon cycle.</title>
        <authorList>
            <person name="Henriksen J.R."/>
            <person name="Luke J."/>
            <person name="Reinhart S."/>
            <person name="Benedict M.N."/>
            <person name="Youngblut N.D."/>
            <person name="Metcalf M.E."/>
            <person name="Whitaker R.J."/>
            <person name="Metcalf W.W."/>
        </authorList>
    </citation>
    <scope>NUCLEOTIDE SEQUENCE [LARGE SCALE GENOMIC DNA]</scope>
    <source>
        <strain evidence="2 3">S-6</strain>
    </source>
</reference>
<dbReference type="PATRIC" id="fig|213585.10.peg.2165"/>
<dbReference type="STRING" id="213585.MSMAS_1708"/>
<organism evidence="2 3">
    <name type="scientific">Methanosarcina mazei S-6</name>
    <dbReference type="NCBI Taxonomy" id="213585"/>
    <lineage>
        <taxon>Archaea</taxon>
        <taxon>Methanobacteriati</taxon>
        <taxon>Methanobacteriota</taxon>
        <taxon>Stenosarchaea group</taxon>
        <taxon>Methanomicrobia</taxon>
        <taxon>Methanosarcinales</taxon>
        <taxon>Methanosarcinaceae</taxon>
        <taxon>Methanosarcina</taxon>
    </lineage>
</organism>
<accession>A0A0E3RIJ1</accession>
<dbReference type="SUPFAM" id="SSF81301">
    <property type="entry name" value="Nucleotidyltransferase"/>
    <property type="match status" value="1"/>
</dbReference>
<dbReference type="HOGENOM" id="CLU_089861_0_0_2"/>
<feature type="domain" description="DUF6036" evidence="1">
    <location>
        <begin position="9"/>
        <end position="156"/>
    </location>
</feature>
<sequence length="217" mass="25163">MIESVEEIQKLFKEIDNFLPRTPETEKLAIFVIGGTVLLEQGLKPATKDIDLVVRNGHEFKLFENTLNILGFKNTKPTSEYIHLNISQVLEREDFRIDLFQTSVCGKFSVTDSMIERGREYLVLDKLAVYLCSNEDVFLFKTMTERSGDIEDCISLAKRGVEWEIILDELKNQIKLSGQNVWITWVGERLDILADEGLYIPILEEVERLSEEYYEMN</sequence>
<dbReference type="Pfam" id="PF19502">
    <property type="entry name" value="DUF6036"/>
    <property type="match status" value="1"/>
</dbReference>
<dbReference type="Gene3D" id="3.30.460.40">
    <property type="match status" value="1"/>
</dbReference>
<dbReference type="AlphaFoldDB" id="A0A0E3RIJ1"/>
<dbReference type="Proteomes" id="UP000033097">
    <property type="component" value="Chromosome"/>
</dbReference>
<evidence type="ECO:0000313" key="3">
    <source>
        <dbReference type="Proteomes" id="UP000033097"/>
    </source>
</evidence>
<gene>
    <name evidence="2" type="ORF">MSMAS_1708</name>
</gene>
<proteinExistence type="predicted"/>
<dbReference type="EMBL" id="CP009512">
    <property type="protein sequence ID" value="AKB64904.1"/>
    <property type="molecule type" value="Genomic_DNA"/>
</dbReference>
<name>A0A0E3RIJ1_METMZ</name>
<dbReference type="KEGG" id="mmj:MSMAS_1708"/>
<dbReference type="InterPro" id="IPR043519">
    <property type="entry name" value="NT_sf"/>
</dbReference>
<evidence type="ECO:0000313" key="2">
    <source>
        <dbReference type="EMBL" id="AKB64904.1"/>
    </source>
</evidence>